<dbReference type="OrthoDB" id="7066078at2"/>
<gene>
    <name evidence="2" type="ORF">SAMN05421774_101453</name>
</gene>
<dbReference type="RefSeq" id="WP_076528263.1">
    <property type="nucleotide sequence ID" value="NZ_BMEH01000001.1"/>
</dbReference>
<keyword evidence="3" id="KW-1185">Reference proteome</keyword>
<feature type="domain" description="GAF" evidence="1">
    <location>
        <begin position="6"/>
        <end position="127"/>
    </location>
</feature>
<dbReference type="AlphaFoldDB" id="A0A1N7KIE3"/>
<dbReference type="SUPFAM" id="SSF55781">
    <property type="entry name" value="GAF domain-like"/>
    <property type="match status" value="1"/>
</dbReference>
<proteinExistence type="predicted"/>
<sequence>MTDTPDAVFAALHKAADAAHGAKLFTVTVMDRAAGLVRRGYTSHPVEYPTTATKQMGGNGSEWSDQVIGRGQPFIANTTPEFARYFADHETITAIGCASAMNIPVMQDGQVVGTVNILDKENHFTPQVAADFVALVEAHRPALLAAMANVPMGTAA</sequence>
<dbReference type="STRING" id="1086013.SAMN05421774_101453"/>
<organism evidence="2 3">
    <name type="scientific">Gemmobacter megaterium</name>
    <dbReference type="NCBI Taxonomy" id="1086013"/>
    <lineage>
        <taxon>Bacteria</taxon>
        <taxon>Pseudomonadati</taxon>
        <taxon>Pseudomonadota</taxon>
        <taxon>Alphaproteobacteria</taxon>
        <taxon>Rhodobacterales</taxon>
        <taxon>Paracoccaceae</taxon>
        <taxon>Gemmobacter</taxon>
    </lineage>
</organism>
<reference evidence="2 3" key="1">
    <citation type="submission" date="2017-01" db="EMBL/GenBank/DDBJ databases">
        <authorList>
            <person name="Mah S.A."/>
            <person name="Swanson W.J."/>
            <person name="Moy G.W."/>
            <person name="Vacquier V.D."/>
        </authorList>
    </citation>
    <scope>NUCLEOTIDE SEQUENCE [LARGE SCALE GENOMIC DNA]</scope>
    <source>
        <strain evidence="2 3">DSM 26375</strain>
    </source>
</reference>
<dbReference type="Pfam" id="PF13185">
    <property type="entry name" value="GAF_2"/>
    <property type="match status" value="1"/>
</dbReference>
<dbReference type="InterPro" id="IPR029016">
    <property type="entry name" value="GAF-like_dom_sf"/>
</dbReference>
<dbReference type="EMBL" id="FTOT01000001">
    <property type="protein sequence ID" value="SIS61210.1"/>
    <property type="molecule type" value="Genomic_DNA"/>
</dbReference>
<dbReference type="Proteomes" id="UP000186141">
    <property type="component" value="Unassembled WGS sequence"/>
</dbReference>
<name>A0A1N7KIE3_9RHOB</name>
<protein>
    <submittedName>
        <fullName evidence="2">GAF domain-containing protein</fullName>
    </submittedName>
</protein>
<evidence type="ECO:0000259" key="1">
    <source>
        <dbReference type="Pfam" id="PF13185"/>
    </source>
</evidence>
<dbReference type="Gene3D" id="3.30.450.40">
    <property type="match status" value="1"/>
</dbReference>
<accession>A0A1N7KIE3</accession>
<evidence type="ECO:0000313" key="3">
    <source>
        <dbReference type="Proteomes" id="UP000186141"/>
    </source>
</evidence>
<dbReference type="InterPro" id="IPR003018">
    <property type="entry name" value="GAF"/>
</dbReference>
<evidence type="ECO:0000313" key="2">
    <source>
        <dbReference type="EMBL" id="SIS61210.1"/>
    </source>
</evidence>